<evidence type="ECO:0000313" key="2">
    <source>
        <dbReference type="EMBL" id="NYH76732.1"/>
    </source>
</evidence>
<feature type="region of interest" description="Disordered" evidence="1">
    <location>
        <begin position="108"/>
        <end position="164"/>
    </location>
</feature>
<proteinExistence type="predicted"/>
<evidence type="ECO:0000256" key="1">
    <source>
        <dbReference type="SAM" id="MobiDB-lite"/>
    </source>
</evidence>
<evidence type="ECO:0000313" key="3">
    <source>
        <dbReference type="Proteomes" id="UP000548304"/>
    </source>
</evidence>
<dbReference type="AlphaFoldDB" id="A0A852YSP7"/>
<accession>A0A852YSP7</accession>
<protein>
    <submittedName>
        <fullName evidence="2">Uncharacterized protein</fullName>
    </submittedName>
</protein>
<organism evidence="2 3">
    <name type="scientific">Actinopolyspora biskrensis</name>
    <dbReference type="NCBI Taxonomy" id="1470178"/>
    <lineage>
        <taxon>Bacteria</taxon>
        <taxon>Bacillati</taxon>
        <taxon>Actinomycetota</taxon>
        <taxon>Actinomycetes</taxon>
        <taxon>Actinopolysporales</taxon>
        <taxon>Actinopolysporaceae</taxon>
        <taxon>Actinopolyspora</taxon>
    </lineage>
</organism>
<reference evidence="2 3" key="1">
    <citation type="submission" date="2020-07" db="EMBL/GenBank/DDBJ databases">
        <title>Genomic Encyclopedia of Type Strains, Phase III (KMG-III): the genomes of soil and plant-associated and newly described type strains.</title>
        <authorList>
            <person name="Whitman W."/>
        </authorList>
    </citation>
    <scope>NUCLEOTIDE SEQUENCE [LARGE SCALE GENOMIC DNA]</scope>
    <source>
        <strain evidence="2 3">CECT 8576</strain>
    </source>
</reference>
<gene>
    <name evidence="2" type="ORF">FHR84_000046</name>
</gene>
<dbReference type="Proteomes" id="UP000548304">
    <property type="component" value="Unassembled WGS sequence"/>
</dbReference>
<dbReference type="EMBL" id="JACBYW010000001">
    <property type="protein sequence ID" value="NYH76732.1"/>
    <property type="molecule type" value="Genomic_DNA"/>
</dbReference>
<name>A0A852YSP7_9ACTN</name>
<sequence length="164" mass="17152">MRDEHEGADYERLVGEMRCLLRDVAARVEEFLLELGGPERTASGEETDARGETAESGSGEGARDSRCCPLCGVLSLLRQHDGRGVRSAELPEQLTGLLAALRDVARARAPGGSGSGAGASPGDERADAAAASDPETEEDAGPTAERVRPIPVRRVAGSVLDDQT</sequence>
<feature type="region of interest" description="Disordered" evidence="1">
    <location>
        <begin position="34"/>
        <end position="66"/>
    </location>
</feature>
<comment type="caution">
    <text evidence="2">The sequence shown here is derived from an EMBL/GenBank/DDBJ whole genome shotgun (WGS) entry which is preliminary data.</text>
</comment>
<keyword evidence="3" id="KW-1185">Reference proteome</keyword>
<dbReference type="RefSeq" id="WP_179533393.1">
    <property type="nucleotide sequence ID" value="NZ_JACBYW010000001.1"/>
</dbReference>